<name>A0AAF0X8R7_DAUCS</name>
<dbReference type="GO" id="GO:0003700">
    <property type="term" value="F:DNA-binding transcription factor activity"/>
    <property type="evidence" value="ECO:0007669"/>
    <property type="project" value="InterPro"/>
</dbReference>
<dbReference type="GO" id="GO:0005634">
    <property type="term" value="C:nucleus"/>
    <property type="evidence" value="ECO:0007669"/>
    <property type="project" value="UniProtKB-SubCell"/>
</dbReference>
<accession>A0AAF0X8R7</accession>
<evidence type="ECO:0000256" key="4">
    <source>
        <dbReference type="ARBA" id="ARBA00023159"/>
    </source>
</evidence>
<keyword evidence="11" id="KW-1185">Reference proteome</keyword>
<dbReference type="SUPFAM" id="SSF54171">
    <property type="entry name" value="DNA-binding domain"/>
    <property type="match status" value="1"/>
</dbReference>
<comment type="similarity">
    <text evidence="7">Belongs to the AP2/ERF transcription factor family. AP2 subfamily.</text>
</comment>
<dbReference type="PANTHER" id="PTHR32467">
    <property type="entry name" value="AP2-LIKE ETHYLENE-RESPONSIVE TRANSCRIPTION FACTOR"/>
    <property type="match status" value="1"/>
</dbReference>
<evidence type="ECO:0000256" key="7">
    <source>
        <dbReference type="ARBA" id="ARBA00037973"/>
    </source>
</evidence>
<evidence type="ECO:0000256" key="6">
    <source>
        <dbReference type="ARBA" id="ARBA00023242"/>
    </source>
</evidence>
<evidence type="ECO:0000259" key="9">
    <source>
        <dbReference type="PROSITE" id="PS51032"/>
    </source>
</evidence>
<reference evidence="10" key="2">
    <citation type="submission" date="2022-03" db="EMBL/GenBank/DDBJ databases">
        <title>Draft title - Genomic analysis of global carrot germplasm unveils the trajectory of domestication and the origin of high carotenoid orange carrot.</title>
        <authorList>
            <person name="Iorizzo M."/>
            <person name="Ellison S."/>
            <person name="Senalik D."/>
            <person name="Macko-Podgorni A."/>
            <person name="Grzebelus D."/>
            <person name="Bostan H."/>
            <person name="Rolling W."/>
            <person name="Curaba J."/>
            <person name="Simon P."/>
        </authorList>
    </citation>
    <scope>NUCLEOTIDE SEQUENCE</scope>
    <source>
        <tissue evidence="10">Leaf</tissue>
    </source>
</reference>
<feature type="compositionally biased region" description="Polar residues" evidence="8">
    <location>
        <begin position="1"/>
        <end position="11"/>
    </location>
</feature>
<evidence type="ECO:0000313" key="10">
    <source>
        <dbReference type="EMBL" id="WOH02519.1"/>
    </source>
</evidence>
<dbReference type="Gene3D" id="3.30.730.10">
    <property type="entry name" value="AP2/ERF domain"/>
    <property type="match status" value="1"/>
</dbReference>
<dbReference type="PANTHER" id="PTHR32467:SF118">
    <property type="entry name" value="ETHYLENE-RESPONSIVE TRANSCRIPTION FACTOR RAP2-7"/>
    <property type="match status" value="1"/>
</dbReference>
<keyword evidence="5" id="KW-0804">Transcription</keyword>
<dbReference type="FunFam" id="3.30.730.10:FF:000004">
    <property type="entry name" value="AP2-like ethylene-responsive transcription factor"/>
    <property type="match status" value="1"/>
</dbReference>
<dbReference type="Pfam" id="PF00847">
    <property type="entry name" value="AP2"/>
    <property type="match status" value="1"/>
</dbReference>
<dbReference type="AlphaFoldDB" id="A0AAF0X8R7"/>
<sequence length="339" mass="37311">MLDLNINDTAQTSSSDTSISSVVNGSPAIPADNALITRQLFPVSGLEAEKTSHGTEAESQWLNLSVPRAGAYTGGLVDEKAIMSATPPLMKAKKSRRGPRSRSSQFRGVTFYRRTGRWESHIWDCGRQVYLGGFDTAHAAARAYDRAAVKFRGPDADINFTASDYEDDLKQTKDLTKEEFVHIIRRQSSVLSRSSSKYRGVTLHNNVQWGTQLDNFLGKKDSNKGDGPVAETKFVPRTCHNNVSLANKNLGTTHHNLDLNLWISPPSHSHDAASHLSGVKGSKVTSYKEMEVQVVPSRGNSNRVWQANRQVVDTLPLFSTAASSGFPCTSRTFQPPSYR</sequence>
<dbReference type="GO" id="GO:0003677">
    <property type="term" value="F:DNA binding"/>
    <property type="evidence" value="ECO:0007669"/>
    <property type="project" value="UniProtKB-KW"/>
</dbReference>
<evidence type="ECO:0000313" key="11">
    <source>
        <dbReference type="Proteomes" id="UP000077755"/>
    </source>
</evidence>
<dbReference type="Proteomes" id="UP000077755">
    <property type="component" value="Chromosome 5"/>
</dbReference>
<keyword evidence="4" id="KW-0010">Activator</keyword>
<evidence type="ECO:0000256" key="8">
    <source>
        <dbReference type="SAM" id="MobiDB-lite"/>
    </source>
</evidence>
<dbReference type="InterPro" id="IPR001471">
    <property type="entry name" value="AP2/ERF_dom"/>
</dbReference>
<dbReference type="EMBL" id="CP093347">
    <property type="protein sequence ID" value="WOH02519.1"/>
    <property type="molecule type" value="Genomic_DNA"/>
</dbReference>
<keyword evidence="3" id="KW-0238">DNA-binding</keyword>
<dbReference type="InterPro" id="IPR036955">
    <property type="entry name" value="AP2/ERF_dom_sf"/>
</dbReference>
<feature type="compositionally biased region" description="Low complexity" evidence="8">
    <location>
        <begin position="12"/>
        <end position="21"/>
    </location>
</feature>
<comment type="subcellular location">
    <subcellularLocation>
        <location evidence="1">Nucleus</location>
    </subcellularLocation>
</comment>
<evidence type="ECO:0000256" key="3">
    <source>
        <dbReference type="ARBA" id="ARBA00023125"/>
    </source>
</evidence>
<evidence type="ECO:0000256" key="5">
    <source>
        <dbReference type="ARBA" id="ARBA00023163"/>
    </source>
</evidence>
<dbReference type="CDD" id="cd00018">
    <property type="entry name" value="AP2"/>
    <property type="match status" value="1"/>
</dbReference>
<keyword evidence="6" id="KW-0539">Nucleus</keyword>
<reference evidence="10" key="1">
    <citation type="journal article" date="2016" name="Nat. Genet.">
        <title>A high-quality carrot genome assembly provides new insights into carotenoid accumulation and asterid genome evolution.</title>
        <authorList>
            <person name="Iorizzo M."/>
            <person name="Ellison S."/>
            <person name="Senalik D."/>
            <person name="Zeng P."/>
            <person name="Satapoomin P."/>
            <person name="Huang J."/>
            <person name="Bowman M."/>
            <person name="Iovene M."/>
            <person name="Sanseverino W."/>
            <person name="Cavagnaro P."/>
            <person name="Yildiz M."/>
            <person name="Macko-Podgorni A."/>
            <person name="Moranska E."/>
            <person name="Grzebelus E."/>
            <person name="Grzebelus D."/>
            <person name="Ashrafi H."/>
            <person name="Zheng Z."/>
            <person name="Cheng S."/>
            <person name="Spooner D."/>
            <person name="Van Deynze A."/>
            <person name="Simon P."/>
        </authorList>
    </citation>
    <scope>NUCLEOTIDE SEQUENCE</scope>
    <source>
        <tissue evidence="10">Leaf</tissue>
    </source>
</reference>
<dbReference type="SMART" id="SM00380">
    <property type="entry name" value="AP2"/>
    <property type="match status" value="1"/>
</dbReference>
<gene>
    <name evidence="10" type="ORF">DCAR_0521908</name>
</gene>
<protein>
    <recommendedName>
        <fullName evidence="9">AP2/ERF domain-containing protein</fullName>
    </recommendedName>
</protein>
<organism evidence="10 11">
    <name type="scientific">Daucus carota subsp. sativus</name>
    <name type="common">Carrot</name>
    <dbReference type="NCBI Taxonomy" id="79200"/>
    <lineage>
        <taxon>Eukaryota</taxon>
        <taxon>Viridiplantae</taxon>
        <taxon>Streptophyta</taxon>
        <taxon>Embryophyta</taxon>
        <taxon>Tracheophyta</taxon>
        <taxon>Spermatophyta</taxon>
        <taxon>Magnoliopsida</taxon>
        <taxon>eudicotyledons</taxon>
        <taxon>Gunneridae</taxon>
        <taxon>Pentapetalae</taxon>
        <taxon>asterids</taxon>
        <taxon>campanulids</taxon>
        <taxon>Apiales</taxon>
        <taxon>Apiaceae</taxon>
        <taxon>Apioideae</taxon>
        <taxon>Scandiceae</taxon>
        <taxon>Daucinae</taxon>
        <taxon>Daucus</taxon>
        <taxon>Daucus sect. Daucus</taxon>
    </lineage>
</organism>
<evidence type="ECO:0000256" key="2">
    <source>
        <dbReference type="ARBA" id="ARBA00023015"/>
    </source>
</evidence>
<proteinExistence type="inferred from homology"/>
<keyword evidence="2" id="KW-0805">Transcription regulation</keyword>
<evidence type="ECO:0000256" key="1">
    <source>
        <dbReference type="ARBA" id="ARBA00004123"/>
    </source>
</evidence>
<feature type="region of interest" description="Disordered" evidence="8">
    <location>
        <begin position="1"/>
        <end position="23"/>
    </location>
</feature>
<dbReference type="PROSITE" id="PS51032">
    <property type="entry name" value="AP2_ERF"/>
    <property type="match status" value="1"/>
</dbReference>
<feature type="domain" description="AP2/ERF" evidence="9">
    <location>
        <begin position="105"/>
        <end position="161"/>
    </location>
</feature>
<dbReference type="InterPro" id="IPR016177">
    <property type="entry name" value="DNA-bd_dom_sf"/>
</dbReference>